<proteinExistence type="predicted"/>
<dbReference type="Proteomes" id="UP000708148">
    <property type="component" value="Unassembled WGS sequence"/>
</dbReference>
<dbReference type="Gene3D" id="3.20.20.70">
    <property type="entry name" value="Aldolase class I"/>
    <property type="match status" value="1"/>
</dbReference>
<accession>A0A8S1J5V0</accession>
<dbReference type="GO" id="GO:0005737">
    <property type="term" value="C:cytoplasm"/>
    <property type="evidence" value="ECO:0007669"/>
    <property type="project" value="TreeGrafter"/>
</dbReference>
<name>A0A8S1J5V0_9CHLO</name>
<dbReference type="InterPro" id="IPR036206">
    <property type="entry name" value="ThiamineP_synth_sf"/>
</dbReference>
<evidence type="ECO:0000313" key="5">
    <source>
        <dbReference type="Proteomes" id="UP000708148"/>
    </source>
</evidence>
<dbReference type="GO" id="GO:0004789">
    <property type="term" value="F:thiamine-phosphate diphosphorylase activity"/>
    <property type="evidence" value="ECO:0007669"/>
    <property type="project" value="TreeGrafter"/>
</dbReference>
<evidence type="ECO:0000259" key="3">
    <source>
        <dbReference type="Pfam" id="PF02581"/>
    </source>
</evidence>
<dbReference type="AlphaFoldDB" id="A0A8S1J5V0"/>
<evidence type="ECO:0000256" key="2">
    <source>
        <dbReference type="ARBA" id="ARBA00022977"/>
    </source>
</evidence>
<dbReference type="EMBL" id="CAJHUC010001953">
    <property type="protein sequence ID" value="CAD7702801.1"/>
    <property type="molecule type" value="Genomic_DNA"/>
</dbReference>
<comment type="caution">
    <text evidence="4">The sequence shown here is derived from an EMBL/GenBank/DDBJ whole genome shotgun (WGS) entry which is preliminary data.</text>
</comment>
<dbReference type="OrthoDB" id="530912at2759"/>
<dbReference type="InterPro" id="IPR013785">
    <property type="entry name" value="Aldolase_TIM"/>
</dbReference>
<evidence type="ECO:0000313" key="4">
    <source>
        <dbReference type="EMBL" id="CAD7702801.1"/>
    </source>
</evidence>
<dbReference type="GO" id="GO:0009228">
    <property type="term" value="P:thiamine biosynthetic process"/>
    <property type="evidence" value="ECO:0007669"/>
    <property type="project" value="UniProtKB-KW"/>
</dbReference>
<sequence>MDLVVITPPVALAGEVETANRLFGAGLGRLHLRRPGFEEAEVEAYVAGVDAAFRGRVVVHGHHRLAGRWRLKGIHYTESTRPPFPIPSPEPPLTVSTSFHQLDQLKITDYGALNYAFLSPIFDSISKPGLKASMFDCTSLMAALLSCPIPIFALGGIAPDKVPSAAALGFSGVAVLGSIWQSSDPVAAFLELKEACDRVGPGKSTSG</sequence>
<gene>
    <name evidence="4" type="ORF">OSTQU699_LOCUS8158</name>
</gene>
<feature type="domain" description="Thiamine phosphate synthase/TenI" evidence="3">
    <location>
        <begin position="4"/>
        <end position="179"/>
    </location>
</feature>
<comment type="pathway">
    <text evidence="1">Cofactor biosynthesis; thiamine diphosphate biosynthesis.</text>
</comment>
<organism evidence="4 5">
    <name type="scientific">Ostreobium quekettii</name>
    <dbReference type="NCBI Taxonomy" id="121088"/>
    <lineage>
        <taxon>Eukaryota</taxon>
        <taxon>Viridiplantae</taxon>
        <taxon>Chlorophyta</taxon>
        <taxon>core chlorophytes</taxon>
        <taxon>Ulvophyceae</taxon>
        <taxon>TCBD clade</taxon>
        <taxon>Bryopsidales</taxon>
        <taxon>Ostreobineae</taxon>
        <taxon>Ostreobiaceae</taxon>
        <taxon>Ostreobium</taxon>
    </lineage>
</organism>
<dbReference type="PANTHER" id="PTHR20857:SF15">
    <property type="entry name" value="THIAMINE-PHOSPHATE SYNTHASE"/>
    <property type="match status" value="1"/>
</dbReference>
<protein>
    <recommendedName>
        <fullName evidence="3">Thiamine phosphate synthase/TenI domain-containing protein</fullName>
    </recommendedName>
</protein>
<dbReference type="SUPFAM" id="SSF51391">
    <property type="entry name" value="Thiamin phosphate synthase"/>
    <property type="match status" value="1"/>
</dbReference>
<reference evidence="4" key="1">
    <citation type="submission" date="2020-12" db="EMBL/GenBank/DDBJ databases">
        <authorList>
            <person name="Iha C."/>
        </authorList>
    </citation>
    <scope>NUCLEOTIDE SEQUENCE</scope>
</reference>
<keyword evidence="5" id="KW-1185">Reference proteome</keyword>
<dbReference type="InterPro" id="IPR022998">
    <property type="entry name" value="ThiamineP_synth_TenI"/>
</dbReference>
<dbReference type="Pfam" id="PF02581">
    <property type="entry name" value="TMP-TENI"/>
    <property type="match status" value="1"/>
</dbReference>
<dbReference type="PANTHER" id="PTHR20857">
    <property type="entry name" value="THIAMINE-PHOSPHATE PYROPHOSPHORYLASE"/>
    <property type="match status" value="1"/>
</dbReference>
<dbReference type="CDD" id="cd00564">
    <property type="entry name" value="TMP_TenI"/>
    <property type="match status" value="1"/>
</dbReference>
<evidence type="ECO:0000256" key="1">
    <source>
        <dbReference type="ARBA" id="ARBA00004948"/>
    </source>
</evidence>
<keyword evidence="2" id="KW-0784">Thiamine biosynthesis</keyword>